<organism evidence="1 2">
    <name type="scientific">Caenorhabditis briggsae</name>
    <dbReference type="NCBI Taxonomy" id="6238"/>
    <lineage>
        <taxon>Eukaryota</taxon>
        <taxon>Metazoa</taxon>
        <taxon>Ecdysozoa</taxon>
        <taxon>Nematoda</taxon>
        <taxon>Chromadorea</taxon>
        <taxon>Rhabditida</taxon>
        <taxon>Rhabditina</taxon>
        <taxon>Rhabditomorpha</taxon>
        <taxon>Rhabditoidea</taxon>
        <taxon>Rhabditidae</taxon>
        <taxon>Peloderinae</taxon>
        <taxon>Caenorhabditis</taxon>
    </lineage>
</organism>
<keyword evidence="2" id="KW-1185">Reference proteome</keyword>
<dbReference type="Proteomes" id="UP000008549">
    <property type="component" value="Unassembled WGS sequence"/>
</dbReference>
<evidence type="ECO:0000313" key="1">
    <source>
        <dbReference type="EMBL" id="CAS01179.1"/>
    </source>
</evidence>
<accession>B6IEB5</accession>
<sequence length="28" mass="2925">MAYSFDSGEEEDWAGDGLNIVHPAGLGS</sequence>
<proteinExistence type="predicted"/>
<dbReference type="EMBL" id="HE601402">
    <property type="protein sequence ID" value="CAS01179.1"/>
    <property type="molecule type" value="Genomic_DNA"/>
</dbReference>
<protein>
    <submittedName>
        <fullName evidence="1">Protein CBG26740</fullName>
    </submittedName>
</protein>
<evidence type="ECO:0000313" key="2">
    <source>
        <dbReference type="Proteomes" id="UP000008549"/>
    </source>
</evidence>
<dbReference type="KEGG" id="cbr:CBG_26740"/>
<dbReference type="HOGENOM" id="CLU_3413282_0_0_1"/>
<dbReference type="CTD" id="68918211"/>
<dbReference type="GeneID" id="68918211"/>
<reference evidence="1 2" key="1">
    <citation type="journal article" date="2003" name="PLoS Biol.">
        <title>The genome sequence of Caenorhabditis briggsae: a platform for comparative genomics.</title>
        <authorList>
            <person name="Stein L.D."/>
            <person name="Bao Z."/>
            <person name="Blasiar D."/>
            <person name="Blumenthal T."/>
            <person name="Brent M.R."/>
            <person name="Chen N."/>
            <person name="Chinwalla A."/>
            <person name="Clarke L."/>
            <person name="Clee C."/>
            <person name="Coghlan A."/>
            <person name="Coulson A."/>
            <person name="D'Eustachio P."/>
            <person name="Fitch D.H."/>
            <person name="Fulton L.A."/>
            <person name="Fulton R.E."/>
            <person name="Griffiths-Jones S."/>
            <person name="Harris T.W."/>
            <person name="Hillier L.W."/>
            <person name="Kamath R."/>
            <person name="Kuwabara P.E."/>
            <person name="Mardis E.R."/>
            <person name="Marra M.A."/>
            <person name="Miner T.L."/>
            <person name="Minx P."/>
            <person name="Mullikin J.C."/>
            <person name="Plumb R.W."/>
            <person name="Rogers J."/>
            <person name="Schein J.E."/>
            <person name="Sohrmann M."/>
            <person name="Spieth J."/>
            <person name="Stajich J.E."/>
            <person name="Wei C."/>
            <person name="Willey D."/>
            <person name="Wilson R.K."/>
            <person name="Durbin R."/>
            <person name="Waterston R.H."/>
        </authorList>
    </citation>
    <scope>NUCLEOTIDE SEQUENCE [LARGE SCALE GENOMIC DNA]</scope>
    <source>
        <strain evidence="1 2">AF16</strain>
    </source>
</reference>
<gene>
    <name evidence="1" type="ORF">CBG26740</name>
    <name evidence="1" type="ORF">CBG_26740</name>
</gene>
<reference evidence="1 2" key="2">
    <citation type="journal article" date="2011" name="PLoS Genet.">
        <title>Caenorhabditis briggsae recombinant inbred line genotypes reveal inter-strain incompatibility and the evolution of recombination.</title>
        <authorList>
            <person name="Ross J.A."/>
            <person name="Koboldt D.C."/>
            <person name="Staisch J.E."/>
            <person name="Chamberlin H.M."/>
            <person name="Gupta B.P."/>
            <person name="Miller R.D."/>
            <person name="Baird S.E."/>
            <person name="Haag E.S."/>
        </authorList>
    </citation>
    <scope>NUCLEOTIDE SEQUENCE [LARGE SCALE GENOMIC DNA]</scope>
    <source>
        <strain evidence="1 2">AF16</strain>
    </source>
</reference>
<dbReference type="AlphaFoldDB" id="B6IEB5"/>
<dbReference type="RefSeq" id="XP_045100736.1">
    <property type="nucleotide sequence ID" value="XM_045241063.1"/>
</dbReference>
<name>B6IEB5_CAEBR</name>